<name>A0A5P1F7X9_ASPOF</name>
<feature type="region of interest" description="Disordered" evidence="1">
    <location>
        <begin position="22"/>
        <end position="80"/>
    </location>
</feature>
<feature type="compositionally biased region" description="Basic residues" evidence="1">
    <location>
        <begin position="46"/>
        <end position="59"/>
    </location>
</feature>
<gene>
    <name evidence="2" type="ORF">A4U43_C04F21090</name>
</gene>
<dbReference type="EMBL" id="CM007384">
    <property type="protein sequence ID" value="ONK72600.1"/>
    <property type="molecule type" value="Genomic_DNA"/>
</dbReference>
<evidence type="ECO:0000313" key="2">
    <source>
        <dbReference type="EMBL" id="ONK72600.1"/>
    </source>
</evidence>
<protein>
    <submittedName>
        <fullName evidence="2">Uncharacterized protein</fullName>
    </submittedName>
</protein>
<reference evidence="3" key="1">
    <citation type="journal article" date="2017" name="Nat. Commun.">
        <title>The asparagus genome sheds light on the origin and evolution of a young Y chromosome.</title>
        <authorList>
            <person name="Harkess A."/>
            <person name="Zhou J."/>
            <person name="Xu C."/>
            <person name="Bowers J.E."/>
            <person name="Van der Hulst R."/>
            <person name="Ayyampalayam S."/>
            <person name="Mercati F."/>
            <person name="Riccardi P."/>
            <person name="McKain M.R."/>
            <person name="Kakrana A."/>
            <person name="Tang H."/>
            <person name="Ray J."/>
            <person name="Groenendijk J."/>
            <person name="Arikit S."/>
            <person name="Mathioni S.M."/>
            <person name="Nakano M."/>
            <person name="Shan H."/>
            <person name="Telgmann-Rauber A."/>
            <person name="Kanno A."/>
            <person name="Yue Z."/>
            <person name="Chen H."/>
            <person name="Li W."/>
            <person name="Chen Y."/>
            <person name="Xu X."/>
            <person name="Zhang Y."/>
            <person name="Luo S."/>
            <person name="Chen H."/>
            <person name="Gao J."/>
            <person name="Mao Z."/>
            <person name="Pires J.C."/>
            <person name="Luo M."/>
            <person name="Kudrna D."/>
            <person name="Wing R.A."/>
            <person name="Meyers B.C."/>
            <person name="Yi K."/>
            <person name="Kong H."/>
            <person name="Lavrijsen P."/>
            <person name="Sunseri F."/>
            <person name="Falavigna A."/>
            <person name="Ye Y."/>
            <person name="Leebens-Mack J.H."/>
            <person name="Chen G."/>
        </authorList>
    </citation>
    <scope>NUCLEOTIDE SEQUENCE [LARGE SCALE GENOMIC DNA]</scope>
    <source>
        <strain evidence="3">cv. DH0086</strain>
    </source>
</reference>
<feature type="compositionally biased region" description="Basic and acidic residues" evidence="1">
    <location>
        <begin position="121"/>
        <end position="148"/>
    </location>
</feature>
<sequence length="188" mass="20959">MERCDRFFQLDVGRLPPAEAPFRSSVIESPLPQLSTLTRGSPSKLRPPRTFRSHHRRLQVSRPELTAEARPRSPVVEPLPNLSRQLRRSWRPSKLPIAEDLFRSIRAPTSLTDLVGGGSEPDPRRRSFDGGHELERRELGEGVRRPDFEGGFGGSSDVSWKIGSSSVGGSDFGIVRRGGQLNLGKDQR</sequence>
<dbReference type="AlphaFoldDB" id="A0A5P1F7X9"/>
<feature type="compositionally biased region" description="Polar residues" evidence="1">
    <location>
        <begin position="32"/>
        <end position="41"/>
    </location>
</feature>
<feature type="region of interest" description="Disordered" evidence="1">
    <location>
        <begin position="111"/>
        <end position="188"/>
    </location>
</feature>
<accession>A0A5P1F7X9</accession>
<feature type="compositionally biased region" description="Polar residues" evidence="1">
    <location>
        <begin position="156"/>
        <end position="168"/>
    </location>
</feature>
<proteinExistence type="predicted"/>
<evidence type="ECO:0000256" key="1">
    <source>
        <dbReference type="SAM" id="MobiDB-lite"/>
    </source>
</evidence>
<evidence type="ECO:0000313" key="3">
    <source>
        <dbReference type="Proteomes" id="UP000243459"/>
    </source>
</evidence>
<dbReference type="Proteomes" id="UP000243459">
    <property type="component" value="Chromosome 4"/>
</dbReference>
<organism evidence="2 3">
    <name type="scientific">Asparagus officinalis</name>
    <name type="common">Garden asparagus</name>
    <dbReference type="NCBI Taxonomy" id="4686"/>
    <lineage>
        <taxon>Eukaryota</taxon>
        <taxon>Viridiplantae</taxon>
        <taxon>Streptophyta</taxon>
        <taxon>Embryophyta</taxon>
        <taxon>Tracheophyta</taxon>
        <taxon>Spermatophyta</taxon>
        <taxon>Magnoliopsida</taxon>
        <taxon>Liliopsida</taxon>
        <taxon>Asparagales</taxon>
        <taxon>Asparagaceae</taxon>
        <taxon>Asparagoideae</taxon>
        <taxon>Asparagus</taxon>
    </lineage>
</organism>
<dbReference type="Gramene" id="ONK72600">
    <property type="protein sequence ID" value="ONK72600"/>
    <property type="gene ID" value="A4U43_C04F21090"/>
</dbReference>
<keyword evidence="3" id="KW-1185">Reference proteome</keyword>